<evidence type="ECO:0000313" key="3">
    <source>
        <dbReference type="Proteomes" id="UP001481413"/>
    </source>
</evidence>
<accession>A0ABQ0A1A7</accession>
<keyword evidence="1" id="KW-1133">Transmembrane helix</keyword>
<reference evidence="2 3" key="1">
    <citation type="submission" date="2024-04" db="EMBL/GenBank/DDBJ databases">
        <title>Draft genome sequence of Thalassolituus maritimus NBRC 116585.</title>
        <authorList>
            <person name="Miyakawa T."/>
            <person name="Kusuya Y."/>
            <person name="Miura T."/>
        </authorList>
    </citation>
    <scope>NUCLEOTIDE SEQUENCE [LARGE SCALE GENOMIC DNA]</scope>
    <source>
        <strain evidence="2 3">5NW40-0001</strain>
    </source>
</reference>
<feature type="transmembrane region" description="Helical" evidence="1">
    <location>
        <begin position="34"/>
        <end position="53"/>
    </location>
</feature>
<dbReference type="Proteomes" id="UP001481413">
    <property type="component" value="Unassembled WGS sequence"/>
</dbReference>
<evidence type="ECO:0008006" key="4">
    <source>
        <dbReference type="Google" id="ProtNLM"/>
    </source>
</evidence>
<organism evidence="2 3">
    <name type="scientific">Thalassolituus maritimus</name>
    <dbReference type="NCBI Taxonomy" id="484498"/>
    <lineage>
        <taxon>Bacteria</taxon>
        <taxon>Pseudomonadati</taxon>
        <taxon>Pseudomonadota</taxon>
        <taxon>Gammaproteobacteria</taxon>
        <taxon>Oceanospirillales</taxon>
        <taxon>Oceanospirillaceae</taxon>
        <taxon>Thalassolituus</taxon>
    </lineage>
</organism>
<gene>
    <name evidence="2" type="ORF">NBRC116585_22960</name>
</gene>
<feature type="transmembrane region" description="Helical" evidence="1">
    <location>
        <begin position="96"/>
        <end position="122"/>
    </location>
</feature>
<keyword evidence="1" id="KW-0472">Membrane</keyword>
<keyword evidence="3" id="KW-1185">Reference proteome</keyword>
<name>A0ABQ0A1A7_9GAMM</name>
<evidence type="ECO:0000313" key="2">
    <source>
        <dbReference type="EMBL" id="GAA6146178.1"/>
    </source>
</evidence>
<comment type="caution">
    <text evidence="2">The sequence shown here is derived from an EMBL/GenBank/DDBJ whole genome shotgun (WGS) entry which is preliminary data.</text>
</comment>
<proteinExistence type="predicted"/>
<evidence type="ECO:0000256" key="1">
    <source>
        <dbReference type="SAM" id="Phobius"/>
    </source>
</evidence>
<protein>
    <recommendedName>
        <fullName evidence="4">EF-hand domain-containing protein</fullName>
    </recommendedName>
</protein>
<sequence length="124" mass="13761">MKLIVVLIVLLLTPVAVCFLNRKLYSGKLRNAAISVISTVFVYVSILASVAYIEYSLDAELAAFDLNGDGVFSGNEVNFEQERAIHRVTADTGRTFAPFTGAIFSVIYFLGVWFLLSIIRWVGY</sequence>
<keyword evidence="1" id="KW-0812">Transmembrane</keyword>
<dbReference type="EMBL" id="BAABWH010000006">
    <property type="protein sequence ID" value="GAA6146178.1"/>
    <property type="molecule type" value="Genomic_DNA"/>
</dbReference>